<proteinExistence type="inferred from homology"/>
<comment type="similarity">
    <text evidence="3 9">Belongs to the nonaspanin (TM9SF) (TC 9.A.2) family.</text>
</comment>
<dbReference type="InterPro" id="IPR004240">
    <property type="entry name" value="EMP70"/>
</dbReference>
<keyword evidence="5" id="KW-0732">Signal</keyword>
<dbReference type="Proteomes" id="UP000230750">
    <property type="component" value="Unassembled WGS sequence"/>
</dbReference>
<comment type="caution">
    <text evidence="10">The sequence shown here is derived from an EMBL/GenBank/DDBJ whole genome shotgun (WGS) entry which is preliminary data.</text>
</comment>
<evidence type="ECO:0000313" key="11">
    <source>
        <dbReference type="Proteomes" id="UP000230750"/>
    </source>
</evidence>
<evidence type="ECO:0000256" key="7">
    <source>
        <dbReference type="ARBA" id="ARBA00023034"/>
    </source>
</evidence>
<evidence type="ECO:0000256" key="1">
    <source>
        <dbReference type="ARBA" id="ARBA00004141"/>
    </source>
</evidence>
<keyword evidence="4" id="KW-0812">Transmembrane</keyword>
<keyword evidence="6" id="KW-1133">Transmembrane helix</keyword>
<organism evidence="10 11">
    <name type="scientific">Stichopus japonicus</name>
    <name type="common">Sea cucumber</name>
    <dbReference type="NCBI Taxonomy" id="307972"/>
    <lineage>
        <taxon>Eukaryota</taxon>
        <taxon>Metazoa</taxon>
        <taxon>Echinodermata</taxon>
        <taxon>Eleutherozoa</taxon>
        <taxon>Echinozoa</taxon>
        <taxon>Holothuroidea</taxon>
        <taxon>Aspidochirotacea</taxon>
        <taxon>Aspidochirotida</taxon>
        <taxon>Stichopodidae</taxon>
        <taxon>Apostichopus</taxon>
    </lineage>
</organism>
<evidence type="ECO:0000313" key="10">
    <source>
        <dbReference type="EMBL" id="PIK37279.1"/>
    </source>
</evidence>
<dbReference type="GO" id="GO:0072657">
    <property type="term" value="P:protein localization to membrane"/>
    <property type="evidence" value="ECO:0007669"/>
    <property type="project" value="TreeGrafter"/>
</dbReference>
<accession>A0A2G8JNI5</accession>
<dbReference type="GO" id="GO:0005794">
    <property type="term" value="C:Golgi apparatus"/>
    <property type="evidence" value="ECO:0007669"/>
    <property type="project" value="UniProtKB-SubCell"/>
</dbReference>
<evidence type="ECO:0000256" key="5">
    <source>
        <dbReference type="ARBA" id="ARBA00022729"/>
    </source>
</evidence>
<protein>
    <recommendedName>
        <fullName evidence="9">Transmembrane 9 superfamily member</fullName>
    </recommendedName>
</protein>
<dbReference type="Pfam" id="PF02990">
    <property type="entry name" value="EMP70"/>
    <property type="match status" value="1"/>
</dbReference>
<sequence>MITVHIVLSISQEKLLLLATFVSLLVDTSAFYIPGVAPVEFKENDPVDIKGVKMTSTKTQLPYEFYSIPMCEPPKDEIEHRLENLGEVLRGDRIVNTLYKIQMKAGIECQRLCEPLKLDGKSTSKLIQRIKEEYYVHL</sequence>
<evidence type="ECO:0000256" key="8">
    <source>
        <dbReference type="ARBA" id="ARBA00023136"/>
    </source>
</evidence>
<dbReference type="GO" id="GO:0016020">
    <property type="term" value="C:membrane"/>
    <property type="evidence" value="ECO:0007669"/>
    <property type="project" value="UniProtKB-SubCell"/>
</dbReference>
<dbReference type="PANTHER" id="PTHR10766">
    <property type="entry name" value="TRANSMEMBRANE 9 SUPERFAMILY PROTEIN"/>
    <property type="match status" value="1"/>
</dbReference>
<comment type="subcellular location">
    <subcellularLocation>
        <location evidence="2">Golgi apparatus</location>
    </subcellularLocation>
    <subcellularLocation>
        <location evidence="1">Membrane</location>
        <topology evidence="1">Multi-pass membrane protein</topology>
    </subcellularLocation>
</comment>
<dbReference type="EMBL" id="MRZV01001525">
    <property type="protein sequence ID" value="PIK37279.1"/>
    <property type="molecule type" value="Genomic_DNA"/>
</dbReference>
<dbReference type="OrthoDB" id="1666796at2759"/>
<keyword evidence="8" id="KW-0472">Membrane</keyword>
<evidence type="ECO:0000256" key="6">
    <source>
        <dbReference type="ARBA" id="ARBA00022989"/>
    </source>
</evidence>
<keyword evidence="7" id="KW-0333">Golgi apparatus</keyword>
<evidence type="ECO:0000256" key="9">
    <source>
        <dbReference type="RuleBase" id="RU363079"/>
    </source>
</evidence>
<reference evidence="10 11" key="1">
    <citation type="journal article" date="2017" name="PLoS Biol.">
        <title>The sea cucumber genome provides insights into morphological evolution and visceral regeneration.</title>
        <authorList>
            <person name="Zhang X."/>
            <person name="Sun L."/>
            <person name="Yuan J."/>
            <person name="Sun Y."/>
            <person name="Gao Y."/>
            <person name="Zhang L."/>
            <person name="Li S."/>
            <person name="Dai H."/>
            <person name="Hamel J.F."/>
            <person name="Liu C."/>
            <person name="Yu Y."/>
            <person name="Liu S."/>
            <person name="Lin W."/>
            <person name="Guo K."/>
            <person name="Jin S."/>
            <person name="Xu P."/>
            <person name="Storey K.B."/>
            <person name="Huan P."/>
            <person name="Zhang T."/>
            <person name="Zhou Y."/>
            <person name="Zhang J."/>
            <person name="Lin C."/>
            <person name="Li X."/>
            <person name="Xing L."/>
            <person name="Huo D."/>
            <person name="Sun M."/>
            <person name="Wang L."/>
            <person name="Mercier A."/>
            <person name="Li F."/>
            <person name="Yang H."/>
            <person name="Xiang J."/>
        </authorList>
    </citation>
    <scope>NUCLEOTIDE SEQUENCE [LARGE SCALE GENOMIC DNA]</scope>
    <source>
        <strain evidence="10">Shaxun</strain>
        <tissue evidence="10">Muscle</tissue>
    </source>
</reference>
<evidence type="ECO:0000256" key="2">
    <source>
        <dbReference type="ARBA" id="ARBA00004555"/>
    </source>
</evidence>
<keyword evidence="11" id="KW-1185">Reference proteome</keyword>
<evidence type="ECO:0000256" key="4">
    <source>
        <dbReference type="ARBA" id="ARBA00022692"/>
    </source>
</evidence>
<dbReference type="STRING" id="307972.A0A2G8JNI5"/>
<dbReference type="AlphaFoldDB" id="A0A2G8JNI5"/>
<gene>
    <name evidence="10" type="ORF">BSL78_25879</name>
</gene>
<name>A0A2G8JNI5_STIJA</name>
<evidence type="ECO:0000256" key="3">
    <source>
        <dbReference type="ARBA" id="ARBA00005227"/>
    </source>
</evidence>
<dbReference type="PANTHER" id="PTHR10766:SF55">
    <property type="entry name" value="TRANSMEMBRANE 9 SUPERFAMILY MEMBER 4"/>
    <property type="match status" value="1"/>
</dbReference>